<organism evidence="1 2">
    <name type="scientific">Simplicispira hankyongi</name>
    <dbReference type="NCBI Taxonomy" id="2315688"/>
    <lineage>
        <taxon>Bacteria</taxon>
        <taxon>Pseudomonadati</taxon>
        <taxon>Pseudomonadota</taxon>
        <taxon>Betaproteobacteria</taxon>
        <taxon>Burkholderiales</taxon>
        <taxon>Comamonadaceae</taxon>
        <taxon>Simplicispira</taxon>
    </lineage>
</organism>
<proteinExistence type="predicted"/>
<protein>
    <submittedName>
        <fullName evidence="1">Uncharacterized protein</fullName>
    </submittedName>
</protein>
<dbReference type="Proteomes" id="UP000266302">
    <property type="component" value="Unassembled WGS sequence"/>
</dbReference>
<dbReference type="AlphaFoldDB" id="A0A398C7K7"/>
<gene>
    <name evidence="1" type="ORF">D3F03_14600</name>
</gene>
<name>A0A398C7K7_9BURK</name>
<evidence type="ECO:0000313" key="1">
    <source>
        <dbReference type="EMBL" id="RID97481.1"/>
    </source>
</evidence>
<reference evidence="1 2" key="1">
    <citation type="submission" date="2018-09" db="EMBL/GenBank/DDBJ databases">
        <title>Draft genome of Simplicispira sp. NY-02.</title>
        <authorList>
            <person name="Im W.T."/>
        </authorList>
    </citation>
    <scope>NUCLEOTIDE SEQUENCE [LARGE SCALE GENOMIC DNA]</scope>
    <source>
        <strain evidence="1 2">NY-02</strain>
    </source>
</reference>
<dbReference type="Pfam" id="PF22396">
    <property type="entry name" value="DUF6976"/>
    <property type="match status" value="1"/>
</dbReference>
<dbReference type="RefSeq" id="WP_119110148.1">
    <property type="nucleotide sequence ID" value="NZ_QXJC01000007.1"/>
</dbReference>
<comment type="caution">
    <text evidence="1">The sequence shown here is derived from an EMBL/GenBank/DDBJ whole genome shotgun (WGS) entry which is preliminary data.</text>
</comment>
<keyword evidence="2" id="KW-1185">Reference proteome</keyword>
<dbReference type="OrthoDB" id="5622143at2"/>
<dbReference type="EMBL" id="QXJC01000007">
    <property type="protein sequence ID" value="RID97481.1"/>
    <property type="molecule type" value="Genomic_DNA"/>
</dbReference>
<dbReference type="InterPro" id="IPR054249">
    <property type="entry name" value="DUF6976"/>
</dbReference>
<evidence type="ECO:0000313" key="2">
    <source>
        <dbReference type="Proteomes" id="UP000266302"/>
    </source>
</evidence>
<sequence length="331" mass="36115">MNVLNQALLEPSEAAALIASGGYLAIAGDEAVLAGLPRGNWIGGTIAYFMAQEGGQTTRGKVFVTKLDAFGLLPTITQYDAQHLPSVCQDGPDNGYSLIILPAFSRIHYEFAKNAPMYEDMYMKPLVGWISGAHLDDLATCKPKTLDGRTGELFEDRAVVLHVPLPDNISVNVSIVNLFKQGSGDVIYFEKEGFSASTCVINQRPVSFAKYLKEMGHDTRLPLVADYNGASVNVSFKAVNLQDATVDFYGPVFPKVAYRLADSFHVDYEAAFAQASADLPEASFSCNCILNYLYGELEGKHTGQVIGPMTFGEVAYQLLNQTMVQMTLERH</sequence>
<accession>A0A398C7K7</accession>